<keyword evidence="3 4" id="KW-0802">TPR repeat</keyword>
<feature type="repeat" description="TPR" evidence="4">
    <location>
        <begin position="173"/>
        <end position="206"/>
    </location>
</feature>
<proteinExistence type="inferred from homology"/>
<feature type="repeat" description="TPR" evidence="4">
    <location>
        <begin position="139"/>
        <end position="172"/>
    </location>
</feature>
<dbReference type="PANTHER" id="PTHR45831">
    <property type="entry name" value="LD24721P"/>
    <property type="match status" value="1"/>
</dbReference>
<keyword evidence="6" id="KW-1185">Reference proteome</keyword>
<dbReference type="PANTHER" id="PTHR45831:SF2">
    <property type="entry name" value="LD24721P"/>
    <property type="match status" value="1"/>
</dbReference>
<dbReference type="InterPro" id="IPR011990">
    <property type="entry name" value="TPR-like_helical_dom_sf"/>
</dbReference>
<evidence type="ECO:0000256" key="2">
    <source>
        <dbReference type="ARBA" id="ARBA00022737"/>
    </source>
</evidence>
<dbReference type="GO" id="GO:0006620">
    <property type="term" value="P:post-translational protein targeting to endoplasmic reticulum membrane"/>
    <property type="evidence" value="ECO:0007669"/>
    <property type="project" value="TreeGrafter"/>
</dbReference>
<reference evidence="7" key="1">
    <citation type="submission" date="2016-11" db="UniProtKB">
        <authorList>
            <consortium name="WormBaseParasite"/>
        </authorList>
    </citation>
    <scope>IDENTIFICATION</scope>
</reference>
<dbReference type="SUPFAM" id="SSF48452">
    <property type="entry name" value="TPR-like"/>
    <property type="match status" value="1"/>
</dbReference>
<comment type="similarity">
    <text evidence="1">Belongs to the SGT family.</text>
</comment>
<dbReference type="PROSITE" id="PS50293">
    <property type="entry name" value="TPR_REGION"/>
    <property type="match status" value="1"/>
</dbReference>
<dbReference type="AlphaFoldDB" id="A0A1I7TS19"/>
<evidence type="ECO:0000313" key="6">
    <source>
        <dbReference type="Proteomes" id="UP000095282"/>
    </source>
</evidence>
<accession>A0A1I7TS19</accession>
<dbReference type="GO" id="GO:0016020">
    <property type="term" value="C:membrane"/>
    <property type="evidence" value="ECO:0007669"/>
    <property type="project" value="TreeGrafter"/>
</dbReference>
<dbReference type="PROSITE" id="PS50005">
    <property type="entry name" value="TPR"/>
    <property type="match status" value="2"/>
</dbReference>
<dbReference type="Proteomes" id="UP000095282">
    <property type="component" value="Unplaced"/>
</dbReference>
<dbReference type="GO" id="GO:0060090">
    <property type="term" value="F:molecular adaptor activity"/>
    <property type="evidence" value="ECO:0007669"/>
    <property type="project" value="TreeGrafter"/>
</dbReference>
<evidence type="ECO:0000256" key="3">
    <source>
        <dbReference type="ARBA" id="ARBA00022803"/>
    </source>
</evidence>
<dbReference type="InterPro" id="IPR032374">
    <property type="entry name" value="SGTA_dimer"/>
</dbReference>
<dbReference type="Pfam" id="PF16546">
    <property type="entry name" value="SGTA_dimer"/>
    <property type="match status" value="1"/>
</dbReference>
<name>A0A1I7TS19_9PELO</name>
<dbReference type="STRING" id="1561998.A0A1I7TS19"/>
<evidence type="ECO:0000259" key="5">
    <source>
        <dbReference type="Pfam" id="PF16546"/>
    </source>
</evidence>
<dbReference type="Pfam" id="PF00515">
    <property type="entry name" value="TPR_1"/>
    <property type="match status" value="2"/>
</dbReference>
<feature type="domain" description="SGTA homodimerisation" evidence="5">
    <location>
        <begin position="24"/>
        <end position="82"/>
    </location>
</feature>
<evidence type="ECO:0000256" key="1">
    <source>
        <dbReference type="ARBA" id="ARBA00008175"/>
    </source>
</evidence>
<dbReference type="eggNOG" id="KOG0553">
    <property type="taxonomic scope" value="Eukaryota"/>
</dbReference>
<dbReference type="FunFam" id="1.20.5.420:FF:000015">
    <property type="entry name" value="Protein CBR-SGT-1"/>
    <property type="match status" value="1"/>
</dbReference>
<organism evidence="6 7">
    <name type="scientific">Caenorhabditis tropicalis</name>
    <dbReference type="NCBI Taxonomy" id="1561998"/>
    <lineage>
        <taxon>Eukaryota</taxon>
        <taxon>Metazoa</taxon>
        <taxon>Ecdysozoa</taxon>
        <taxon>Nematoda</taxon>
        <taxon>Chromadorea</taxon>
        <taxon>Rhabditida</taxon>
        <taxon>Rhabditina</taxon>
        <taxon>Rhabditomorpha</taxon>
        <taxon>Rhabditoidea</taxon>
        <taxon>Rhabditidae</taxon>
        <taxon>Peloderinae</taxon>
        <taxon>Caenorhabditis</taxon>
    </lineage>
</organism>
<dbReference type="InterPro" id="IPR047150">
    <property type="entry name" value="SGT"/>
</dbReference>
<dbReference type="SMART" id="SM00028">
    <property type="entry name" value="TPR"/>
    <property type="match status" value="3"/>
</dbReference>
<evidence type="ECO:0000313" key="7">
    <source>
        <dbReference type="WBParaSite" id="Csp11.Scaffold629.g11203.t1"/>
    </source>
</evidence>
<sequence length="337" mass="36090">MAEDQPTPEVPETPIVAPIVTTDEQNLVVSFLQFIRQKVSSNQATAEQAEALEVAIQCLEHSFALGDASYAFQPSRPILELFKSAEGVPEGESALPTPTEADIAQANKLKEEGNDLMKASQFDAAVQKYNSAIKLNRDPVYFCNRAAAYCRLEQYDLAIQDCRTALALDPSYSKAWGRMGLAYSCQNRYEHAAEAYKKALELEPNQESYKNNLKIAEDKLKELESARPAPGANPLAGLFSAMGGSGGMAGMPGMGGMGGLLSDPGLMQAASQMMSDPGMADMFNNMMAGNGSIADLMAAGQQMAARMQETNPELIENLRRQFGPGADGGAPPPAPPQ</sequence>
<keyword evidence="2" id="KW-0677">Repeat</keyword>
<dbReference type="Gene3D" id="1.20.5.420">
    <property type="entry name" value="Immunoglobulin FC, subunit C"/>
    <property type="match status" value="1"/>
</dbReference>
<protein>
    <submittedName>
        <fullName evidence="7">SGTA_dimer domain-containing protein</fullName>
    </submittedName>
</protein>
<dbReference type="InterPro" id="IPR019734">
    <property type="entry name" value="TPR_rpt"/>
</dbReference>
<dbReference type="GO" id="GO:0072380">
    <property type="term" value="C:TRC complex"/>
    <property type="evidence" value="ECO:0007669"/>
    <property type="project" value="TreeGrafter"/>
</dbReference>
<dbReference type="Gene3D" id="1.25.40.10">
    <property type="entry name" value="Tetratricopeptide repeat domain"/>
    <property type="match status" value="1"/>
</dbReference>
<evidence type="ECO:0000256" key="4">
    <source>
        <dbReference type="PROSITE-ProRule" id="PRU00339"/>
    </source>
</evidence>
<dbReference type="FunFam" id="1.25.40.10:FF:000732">
    <property type="entry name" value="Small Glutamine-rich Tetratrico repeat protein"/>
    <property type="match status" value="1"/>
</dbReference>
<dbReference type="WBParaSite" id="Csp11.Scaffold629.g11203.t1">
    <property type="protein sequence ID" value="Csp11.Scaffold629.g11203.t1"/>
    <property type="gene ID" value="Csp11.Scaffold629.g11203"/>
</dbReference>